<evidence type="ECO:0000313" key="3">
    <source>
        <dbReference type="WBParaSite" id="nRc.2.0.1.t38168-RA"/>
    </source>
</evidence>
<feature type="region of interest" description="Disordered" evidence="1">
    <location>
        <begin position="51"/>
        <end position="76"/>
    </location>
</feature>
<feature type="compositionally biased region" description="Basic and acidic residues" evidence="1">
    <location>
        <begin position="67"/>
        <end position="76"/>
    </location>
</feature>
<evidence type="ECO:0000256" key="1">
    <source>
        <dbReference type="SAM" id="MobiDB-lite"/>
    </source>
</evidence>
<protein>
    <submittedName>
        <fullName evidence="3">Uncharacterized protein</fullName>
    </submittedName>
</protein>
<keyword evidence="2" id="KW-1185">Reference proteome</keyword>
<evidence type="ECO:0000313" key="2">
    <source>
        <dbReference type="Proteomes" id="UP000887565"/>
    </source>
</evidence>
<sequence length="76" mass="8616">MSLFYQLTISEQAKSFTNVQQLANAVPKARSILNATKVEIGTAEQPILINQADPEMQPPRSPQLFNRRFDRPRSTD</sequence>
<dbReference type="WBParaSite" id="nRc.2.0.1.t38168-RA">
    <property type="protein sequence ID" value="nRc.2.0.1.t38168-RA"/>
    <property type="gene ID" value="nRc.2.0.1.g38168"/>
</dbReference>
<name>A0A915KH59_ROMCU</name>
<accession>A0A915KH59</accession>
<reference evidence="3" key="1">
    <citation type="submission" date="2022-11" db="UniProtKB">
        <authorList>
            <consortium name="WormBaseParasite"/>
        </authorList>
    </citation>
    <scope>IDENTIFICATION</scope>
</reference>
<dbReference type="AlphaFoldDB" id="A0A915KH59"/>
<dbReference type="Proteomes" id="UP000887565">
    <property type="component" value="Unplaced"/>
</dbReference>
<proteinExistence type="predicted"/>
<organism evidence="2 3">
    <name type="scientific">Romanomermis culicivorax</name>
    <name type="common">Nematode worm</name>
    <dbReference type="NCBI Taxonomy" id="13658"/>
    <lineage>
        <taxon>Eukaryota</taxon>
        <taxon>Metazoa</taxon>
        <taxon>Ecdysozoa</taxon>
        <taxon>Nematoda</taxon>
        <taxon>Enoplea</taxon>
        <taxon>Dorylaimia</taxon>
        <taxon>Mermithida</taxon>
        <taxon>Mermithoidea</taxon>
        <taxon>Mermithidae</taxon>
        <taxon>Romanomermis</taxon>
    </lineage>
</organism>